<gene>
    <name evidence="6" type="ORF">HCN44_011300</name>
</gene>
<proteinExistence type="inferred from homology"/>
<evidence type="ECO:0000256" key="4">
    <source>
        <dbReference type="SAM" id="MobiDB-lite"/>
    </source>
</evidence>
<dbReference type="EMBL" id="JACMRX010000003">
    <property type="protein sequence ID" value="KAF7994031.1"/>
    <property type="molecule type" value="Genomic_DNA"/>
</dbReference>
<keyword evidence="3" id="KW-0647">Proteasome</keyword>
<dbReference type="Gene3D" id="3.40.1000.30">
    <property type="match status" value="1"/>
</dbReference>
<dbReference type="AlphaFoldDB" id="A0A834XWD0"/>
<dbReference type="PANTHER" id="PTHR13266:SF1">
    <property type="entry name" value="PROTEASOME INHIBITOR PI31 SUBUNIT"/>
    <property type="match status" value="1"/>
</dbReference>
<feature type="compositionally biased region" description="Basic and acidic residues" evidence="4">
    <location>
        <begin position="144"/>
        <end position="156"/>
    </location>
</feature>
<dbReference type="Pfam" id="PF11566">
    <property type="entry name" value="PI31_Prot_N"/>
    <property type="match status" value="1"/>
</dbReference>
<evidence type="ECO:0000313" key="7">
    <source>
        <dbReference type="Proteomes" id="UP000639338"/>
    </source>
</evidence>
<dbReference type="PANTHER" id="PTHR13266">
    <property type="entry name" value="PROTEASOME INHIBITOR"/>
    <property type="match status" value="1"/>
</dbReference>
<evidence type="ECO:0000256" key="1">
    <source>
        <dbReference type="ARBA" id="ARBA00006405"/>
    </source>
</evidence>
<dbReference type="GO" id="GO:0000502">
    <property type="term" value="C:proteasome complex"/>
    <property type="evidence" value="ECO:0007669"/>
    <property type="project" value="UniProtKB-KW"/>
</dbReference>
<dbReference type="Proteomes" id="UP000639338">
    <property type="component" value="Unassembled WGS sequence"/>
</dbReference>
<evidence type="ECO:0000256" key="2">
    <source>
        <dbReference type="ARBA" id="ARBA00015575"/>
    </source>
</evidence>
<reference evidence="6 7" key="1">
    <citation type="submission" date="2020-08" db="EMBL/GenBank/DDBJ databases">
        <title>Aphidius gifuensis genome sequencing and assembly.</title>
        <authorList>
            <person name="Du Z."/>
        </authorList>
    </citation>
    <scope>NUCLEOTIDE SEQUENCE [LARGE SCALE GENOMIC DNA]</scope>
    <source>
        <strain evidence="6">YNYX2018</strain>
        <tissue evidence="6">Adults</tissue>
    </source>
</reference>
<feature type="compositionally biased region" description="Basic and acidic residues" evidence="4">
    <location>
        <begin position="176"/>
        <end position="185"/>
    </location>
</feature>
<comment type="caution">
    <text evidence="6">The sequence shown here is derived from an EMBL/GenBank/DDBJ whole genome shotgun (WGS) entry which is preliminary data.</text>
</comment>
<feature type="region of interest" description="Disordered" evidence="4">
    <location>
        <begin position="144"/>
        <end position="282"/>
    </location>
</feature>
<evidence type="ECO:0000313" key="6">
    <source>
        <dbReference type="EMBL" id="KAF7994031.1"/>
    </source>
</evidence>
<evidence type="ECO:0000256" key="3">
    <source>
        <dbReference type="ARBA" id="ARBA00022942"/>
    </source>
</evidence>
<feature type="domain" description="PI31 proteasome regulator N-terminal" evidence="5">
    <location>
        <begin position="20"/>
        <end position="142"/>
    </location>
</feature>
<protein>
    <recommendedName>
        <fullName evidence="2">Proteasome inhibitor PI31 subunit</fullName>
    </recommendedName>
</protein>
<dbReference type="InterPro" id="IPR021625">
    <property type="entry name" value="PI31_Prot_N"/>
</dbReference>
<organism evidence="6 7">
    <name type="scientific">Aphidius gifuensis</name>
    <name type="common">Parasitoid wasp</name>
    <dbReference type="NCBI Taxonomy" id="684658"/>
    <lineage>
        <taxon>Eukaryota</taxon>
        <taxon>Metazoa</taxon>
        <taxon>Ecdysozoa</taxon>
        <taxon>Arthropoda</taxon>
        <taxon>Hexapoda</taxon>
        <taxon>Insecta</taxon>
        <taxon>Pterygota</taxon>
        <taxon>Neoptera</taxon>
        <taxon>Endopterygota</taxon>
        <taxon>Hymenoptera</taxon>
        <taxon>Apocrita</taxon>
        <taxon>Ichneumonoidea</taxon>
        <taxon>Braconidae</taxon>
        <taxon>Aphidiinae</taxon>
        <taxon>Aphidius</taxon>
    </lineage>
</organism>
<evidence type="ECO:0000259" key="5">
    <source>
        <dbReference type="Pfam" id="PF11566"/>
    </source>
</evidence>
<name>A0A834XWD0_APHGI</name>
<comment type="similarity">
    <text evidence="1">Belongs to the proteasome inhibitor PI31 family.</text>
</comment>
<dbReference type="OrthoDB" id="68090at2759"/>
<keyword evidence="7" id="KW-1185">Reference proteome</keyword>
<dbReference type="GO" id="GO:0070628">
    <property type="term" value="F:proteasome binding"/>
    <property type="evidence" value="ECO:0007669"/>
    <property type="project" value="InterPro"/>
</dbReference>
<dbReference type="GO" id="GO:0043161">
    <property type="term" value="P:proteasome-mediated ubiquitin-dependent protein catabolic process"/>
    <property type="evidence" value="ECO:0007669"/>
    <property type="project" value="InterPro"/>
</dbReference>
<accession>A0A834XWD0</accession>
<dbReference type="GO" id="GO:0004866">
    <property type="term" value="F:endopeptidase inhibitor activity"/>
    <property type="evidence" value="ECO:0007669"/>
    <property type="project" value="InterPro"/>
</dbReference>
<sequence>MASGSTQDFGFELMMKIVDHQLTKKEDTIILFSHWYLIKVGYRCIGPGDKKTLEDDEVGSELLPDDWSKDDHYSLRYVKDNKLYILIGLKSDHNLILNFMRVADNVVTNVKYPVDETVSCVKGPLSTLMPELKAVTETLQKELLDPFDNKTQDSARETSTQTVPTPEQPRYQADPPSRRLTERNPWHPPGDLRGVGRRDLDPFGRPLGEPPGSGMIYDPFEPSRHGFDPIRPGGIGGPQLPRGAVPPGARFDPFGPPDDDMRSVRNPNPDHFAPPGYDDMFM</sequence>
<dbReference type="InterPro" id="IPR045128">
    <property type="entry name" value="PI31-like"/>
</dbReference>